<dbReference type="Pfam" id="PF03795">
    <property type="entry name" value="YCII"/>
    <property type="match status" value="1"/>
</dbReference>
<dbReference type="RefSeq" id="WP_115212402.1">
    <property type="nucleotide sequence ID" value="NZ_QKWJ01000016.1"/>
</dbReference>
<dbReference type="PANTHER" id="PTHR37828">
    <property type="entry name" value="GSR2449 PROTEIN"/>
    <property type="match status" value="1"/>
</dbReference>
<dbReference type="InterPro" id="IPR011008">
    <property type="entry name" value="Dimeric_a/b-barrel"/>
</dbReference>
<keyword evidence="4" id="KW-1185">Reference proteome</keyword>
<gene>
    <name evidence="3" type="ORF">DN412_15325</name>
</gene>
<organism evidence="3 4">
    <name type="scientific">Cupriavidus lacunae</name>
    <dbReference type="NCBI Taxonomy" id="2666307"/>
    <lineage>
        <taxon>Bacteria</taxon>
        <taxon>Pseudomonadati</taxon>
        <taxon>Pseudomonadota</taxon>
        <taxon>Betaproteobacteria</taxon>
        <taxon>Burkholderiales</taxon>
        <taxon>Burkholderiaceae</taxon>
        <taxon>Cupriavidus</taxon>
    </lineage>
</organism>
<dbReference type="Proteomes" id="UP000255165">
    <property type="component" value="Unassembled WGS sequence"/>
</dbReference>
<evidence type="ECO:0000259" key="2">
    <source>
        <dbReference type="Pfam" id="PF03795"/>
    </source>
</evidence>
<dbReference type="AlphaFoldDB" id="A0A370NV31"/>
<dbReference type="Gene3D" id="3.30.70.1060">
    <property type="entry name" value="Dimeric alpha+beta barrel"/>
    <property type="match status" value="1"/>
</dbReference>
<dbReference type="SUPFAM" id="SSF54909">
    <property type="entry name" value="Dimeric alpha+beta barrel"/>
    <property type="match status" value="1"/>
</dbReference>
<dbReference type="EMBL" id="QKWJ01000016">
    <property type="protein sequence ID" value="RDK09462.1"/>
    <property type="molecule type" value="Genomic_DNA"/>
</dbReference>
<feature type="domain" description="YCII-related" evidence="2">
    <location>
        <begin position="1"/>
        <end position="84"/>
    </location>
</feature>
<accession>A0A370NV31</accession>
<proteinExistence type="inferred from homology"/>
<evidence type="ECO:0000256" key="1">
    <source>
        <dbReference type="ARBA" id="ARBA00007689"/>
    </source>
</evidence>
<dbReference type="InterPro" id="IPR005545">
    <property type="entry name" value="YCII"/>
</dbReference>
<reference evidence="4" key="1">
    <citation type="submission" date="2018-06" db="EMBL/GenBank/DDBJ databases">
        <authorList>
            <person name="Feng T."/>
            <person name="Jeon C.O."/>
        </authorList>
    </citation>
    <scope>NUCLEOTIDE SEQUENCE [LARGE SCALE GENOMIC DNA]</scope>
    <source>
        <strain evidence="4">S23</strain>
    </source>
</reference>
<sequence>MKFAAFVEYANEPERLAQFRPAHRAYLRDLLQQGRLVVAGPFADGSGALFVYEVANESEASKLAANDPFAKASLFRSLVMKPWKLVFASADNLNPPL</sequence>
<comment type="similarity">
    <text evidence="1">Belongs to the YciI family.</text>
</comment>
<evidence type="ECO:0000313" key="4">
    <source>
        <dbReference type="Proteomes" id="UP000255165"/>
    </source>
</evidence>
<name>A0A370NV31_9BURK</name>
<protein>
    <recommendedName>
        <fullName evidence="2">YCII-related domain-containing protein</fullName>
    </recommendedName>
</protein>
<comment type="caution">
    <text evidence="3">The sequence shown here is derived from an EMBL/GenBank/DDBJ whole genome shotgun (WGS) entry which is preliminary data.</text>
</comment>
<evidence type="ECO:0000313" key="3">
    <source>
        <dbReference type="EMBL" id="RDK09462.1"/>
    </source>
</evidence>
<dbReference type="PANTHER" id="PTHR37828:SF1">
    <property type="entry name" value="YCII-RELATED DOMAIN-CONTAINING PROTEIN"/>
    <property type="match status" value="1"/>
</dbReference>